<accession>D7FMF0</accession>
<reference evidence="1 2" key="1">
    <citation type="journal article" date="2010" name="Nature">
        <title>The Ectocarpus genome and the independent evolution of multicellularity in brown algae.</title>
        <authorList>
            <person name="Cock J.M."/>
            <person name="Sterck L."/>
            <person name="Rouze P."/>
            <person name="Scornet D."/>
            <person name="Allen A.E."/>
            <person name="Amoutzias G."/>
            <person name="Anthouard V."/>
            <person name="Artiguenave F."/>
            <person name="Aury J.M."/>
            <person name="Badger J.H."/>
            <person name="Beszteri B."/>
            <person name="Billiau K."/>
            <person name="Bonnet E."/>
            <person name="Bothwell J.H."/>
            <person name="Bowler C."/>
            <person name="Boyen C."/>
            <person name="Brownlee C."/>
            <person name="Carrano C.J."/>
            <person name="Charrier B."/>
            <person name="Cho G.Y."/>
            <person name="Coelho S.M."/>
            <person name="Collen J."/>
            <person name="Corre E."/>
            <person name="Da Silva C."/>
            <person name="Delage L."/>
            <person name="Delaroque N."/>
            <person name="Dittami S.M."/>
            <person name="Doulbeau S."/>
            <person name="Elias M."/>
            <person name="Farnham G."/>
            <person name="Gachon C.M."/>
            <person name="Gschloessl B."/>
            <person name="Heesch S."/>
            <person name="Jabbari K."/>
            <person name="Jubin C."/>
            <person name="Kawai H."/>
            <person name="Kimura K."/>
            <person name="Kloareg B."/>
            <person name="Kupper F.C."/>
            <person name="Lang D."/>
            <person name="Le Bail A."/>
            <person name="Leblanc C."/>
            <person name="Lerouge P."/>
            <person name="Lohr M."/>
            <person name="Lopez P.J."/>
            <person name="Martens C."/>
            <person name="Maumus F."/>
            <person name="Michel G."/>
            <person name="Miranda-Saavedra D."/>
            <person name="Morales J."/>
            <person name="Moreau H."/>
            <person name="Motomura T."/>
            <person name="Nagasato C."/>
            <person name="Napoli C.A."/>
            <person name="Nelson D.R."/>
            <person name="Nyvall-Collen P."/>
            <person name="Peters A.F."/>
            <person name="Pommier C."/>
            <person name="Potin P."/>
            <person name="Poulain J."/>
            <person name="Quesneville H."/>
            <person name="Read B."/>
            <person name="Rensing S.A."/>
            <person name="Ritter A."/>
            <person name="Rousvoal S."/>
            <person name="Samanta M."/>
            <person name="Samson G."/>
            <person name="Schroeder D.C."/>
            <person name="Segurens B."/>
            <person name="Strittmatter M."/>
            <person name="Tonon T."/>
            <person name="Tregear J.W."/>
            <person name="Valentin K."/>
            <person name="von Dassow P."/>
            <person name="Yamagishi T."/>
            <person name="Van de Peer Y."/>
            <person name="Wincker P."/>
        </authorList>
    </citation>
    <scope>NUCLEOTIDE SEQUENCE [LARGE SCALE GENOMIC DNA]</scope>
    <source>
        <strain evidence="2">Ec32 / CCAP1310/4</strain>
    </source>
</reference>
<dbReference type="AlphaFoldDB" id="D7FMF0"/>
<evidence type="ECO:0000313" key="2">
    <source>
        <dbReference type="Proteomes" id="UP000002630"/>
    </source>
</evidence>
<gene>
    <name evidence="1" type="ORF">Esi_0169_0023</name>
</gene>
<dbReference type="EMBL" id="FN649728">
    <property type="protein sequence ID" value="CBJ29962.1"/>
    <property type="molecule type" value="Genomic_DNA"/>
</dbReference>
<evidence type="ECO:0000313" key="1">
    <source>
        <dbReference type="EMBL" id="CBJ29962.1"/>
    </source>
</evidence>
<name>D7FMF0_ECTSI</name>
<keyword evidence="2" id="KW-1185">Reference proteome</keyword>
<protein>
    <submittedName>
        <fullName evidence="1">Uncharacterized protein</fullName>
    </submittedName>
</protein>
<proteinExistence type="predicted"/>
<dbReference type="InParanoid" id="D7FMF0"/>
<dbReference type="EMBL" id="FN648209">
    <property type="protein sequence ID" value="CBJ29962.1"/>
    <property type="molecule type" value="Genomic_DNA"/>
</dbReference>
<dbReference type="Proteomes" id="UP000002630">
    <property type="component" value="Linkage Group LG03"/>
</dbReference>
<sequence>MHGVARVGLRLTRLGIRGVCDQWVSERTLWSTQLLRDAV</sequence>
<organism evidence="1 2">
    <name type="scientific">Ectocarpus siliculosus</name>
    <name type="common">Brown alga</name>
    <name type="synonym">Conferva siliculosa</name>
    <dbReference type="NCBI Taxonomy" id="2880"/>
    <lineage>
        <taxon>Eukaryota</taxon>
        <taxon>Sar</taxon>
        <taxon>Stramenopiles</taxon>
        <taxon>Ochrophyta</taxon>
        <taxon>PX clade</taxon>
        <taxon>Phaeophyceae</taxon>
        <taxon>Ectocarpales</taxon>
        <taxon>Ectocarpaceae</taxon>
        <taxon>Ectocarpus</taxon>
    </lineage>
</organism>